<name>A0A7S2UK88_9STRA</name>
<proteinExistence type="inferred from homology"/>
<evidence type="ECO:0000259" key="6">
    <source>
        <dbReference type="PROSITE" id="PS51366"/>
    </source>
</evidence>
<keyword evidence="3" id="KW-0963">Cytoplasm</keyword>
<evidence type="ECO:0000256" key="1">
    <source>
        <dbReference type="ARBA" id="ARBA00004496"/>
    </source>
</evidence>
<sequence length="292" mass="32438">MLTLTEFKIQLDEAIKEYFDSADVTEVIQSLSDMRCLAYHPHVVKRAVSLSLDKGPRERELISRLLTELHPDPLTDANLSTGFELLLNSLDDLSIDIPDARPIVGCFLARAVVDEVVPPAFLSNANNTHPGELVIEKAVGLLSREHCNARLERIWGPGDGRPVAELKTVMDQLLKEYLQSRELDEAARCVREMNAPHFHHELVKRGIRICMEMGELDAMAALFSFLVKNAILSEHQVAKGISRLYKVLGDITLDVPSAPSLFTEFEAMIRDGGCFPPSYVSPAAPPVSPEEE</sequence>
<dbReference type="InterPro" id="IPR016024">
    <property type="entry name" value="ARM-type_fold"/>
</dbReference>
<dbReference type="SUPFAM" id="SSF48371">
    <property type="entry name" value="ARM repeat"/>
    <property type="match status" value="2"/>
</dbReference>
<gene>
    <name evidence="7" type="ORF">ASEP1449_LOCUS13976</name>
</gene>
<dbReference type="AlphaFoldDB" id="A0A7S2UK88"/>
<dbReference type="GO" id="GO:0005737">
    <property type="term" value="C:cytoplasm"/>
    <property type="evidence" value="ECO:0007669"/>
    <property type="project" value="UniProtKB-SubCell"/>
</dbReference>
<dbReference type="PANTHER" id="PTHR12626">
    <property type="entry name" value="PROGRAMMED CELL DEATH 4"/>
    <property type="match status" value="1"/>
</dbReference>
<evidence type="ECO:0000256" key="3">
    <source>
        <dbReference type="ARBA" id="ARBA00022490"/>
    </source>
</evidence>
<feature type="domain" description="MI" evidence="6">
    <location>
        <begin position="6"/>
        <end position="127"/>
    </location>
</feature>
<organism evidence="7">
    <name type="scientific">Attheya septentrionalis</name>
    <dbReference type="NCBI Taxonomy" id="420275"/>
    <lineage>
        <taxon>Eukaryota</taxon>
        <taxon>Sar</taxon>
        <taxon>Stramenopiles</taxon>
        <taxon>Ochrophyta</taxon>
        <taxon>Bacillariophyta</taxon>
        <taxon>Coscinodiscophyceae</taxon>
        <taxon>Chaetocerotophycidae</taxon>
        <taxon>Chaetocerotales</taxon>
        <taxon>Attheyaceae</taxon>
        <taxon>Attheya</taxon>
    </lineage>
</organism>
<protein>
    <recommendedName>
        <fullName evidence="6">MI domain-containing protein</fullName>
    </recommendedName>
</protein>
<accession>A0A7S2UK88</accession>
<dbReference type="InterPro" id="IPR003891">
    <property type="entry name" value="Initiation_fac_eIF4g_MI"/>
</dbReference>
<dbReference type="EMBL" id="HBHQ01020734">
    <property type="protein sequence ID" value="CAD9822142.1"/>
    <property type="molecule type" value="Transcribed_RNA"/>
</dbReference>
<dbReference type="InterPro" id="IPR039778">
    <property type="entry name" value="PDCD4"/>
</dbReference>
<dbReference type="GO" id="GO:0045892">
    <property type="term" value="P:negative regulation of DNA-templated transcription"/>
    <property type="evidence" value="ECO:0007669"/>
    <property type="project" value="InterPro"/>
</dbReference>
<dbReference type="PROSITE" id="PS51366">
    <property type="entry name" value="MI"/>
    <property type="match status" value="2"/>
</dbReference>
<dbReference type="SMART" id="SM00544">
    <property type="entry name" value="MA3"/>
    <property type="match status" value="2"/>
</dbReference>
<comment type="subcellular location">
    <subcellularLocation>
        <location evidence="1">Cytoplasm</location>
    </subcellularLocation>
</comment>
<keyword evidence="5" id="KW-0539">Nucleus</keyword>
<evidence type="ECO:0000256" key="5">
    <source>
        <dbReference type="ARBA" id="ARBA00023242"/>
    </source>
</evidence>
<reference evidence="7" key="1">
    <citation type="submission" date="2021-01" db="EMBL/GenBank/DDBJ databases">
        <authorList>
            <person name="Corre E."/>
            <person name="Pelletier E."/>
            <person name="Niang G."/>
            <person name="Scheremetjew M."/>
            <person name="Finn R."/>
            <person name="Kale V."/>
            <person name="Holt S."/>
            <person name="Cochrane G."/>
            <person name="Meng A."/>
            <person name="Brown T."/>
            <person name="Cohen L."/>
        </authorList>
    </citation>
    <scope>NUCLEOTIDE SEQUENCE</scope>
    <source>
        <strain evidence="7">CCMP2084</strain>
    </source>
</reference>
<evidence type="ECO:0000313" key="7">
    <source>
        <dbReference type="EMBL" id="CAD9822142.1"/>
    </source>
</evidence>
<dbReference type="Gene3D" id="1.25.40.180">
    <property type="match status" value="2"/>
</dbReference>
<dbReference type="PANTHER" id="PTHR12626:SF0">
    <property type="entry name" value="PROGRAMMED CELL DEATH PROTEIN 4"/>
    <property type="match status" value="1"/>
</dbReference>
<evidence type="ECO:0000256" key="2">
    <source>
        <dbReference type="ARBA" id="ARBA00005497"/>
    </source>
</evidence>
<dbReference type="Pfam" id="PF02847">
    <property type="entry name" value="MA3"/>
    <property type="match status" value="2"/>
</dbReference>
<evidence type="ECO:0000256" key="4">
    <source>
        <dbReference type="ARBA" id="ARBA00022737"/>
    </source>
</evidence>
<keyword evidence="4" id="KW-0677">Repeat</keyword>
<feature type="domain" description="MI" evidence="6">
    <location>
        <begin position="165"/>
        <end position="285"/>
    </location>
</feature>
<comment type="similarity">
    <text evidence="2">Belongs to the PDCD4 family.</text>
</comment>